<dbReference type="EC" id="6.3.5.-" evidence="1"/>
<dbReference type="GO" id="GO:0016740">
    <property type="term" value="F:transferase activity"/>
    <property type="evidence" value="ECO:0007669"/>
    <property type="project" value="UniProtKB-KW"/>
</dbReference>
<keyword evidence="1" id="KW-0436">Ligase</keyword>
<evidence type="ECO:0000313" key="3">
    <source>
        <dbReference type="Proteomes" id="UP000054078"/>
    </source>
</evidence>
<sequence length="108" mass="11816">MALSREDVQGIAGYARIALTDEELDEMTAYMNEAIDLLEPIRQYDLDGVDPTFHPIGDLSNVMGEDIIDDSARALPIDVALKNAGSTRDRYFRVPSILGTDEDEGGIA</sequence>
<reference evidence="2 3" key="1">
    <citation type="submission" date="2015-12" db="EMBL/GenBank/DDBJ databases">
        <title>Draft Genome Sequence of Olsenella scatoligenes SK9K4T; a Producer of 3-Methylindole- (skatole) and 4-Methylphenol- (p-cresol) Isolated from Pig Feces.</title>
        <authorList>
            <person name="Li X."/>
            <person name="Borg B."/>
            <person name="Canibe N."/>
        </authorList>
    </citation>
    <scope>NUCLEOTIDE SEQUENCE [LARGE SCALE GENOMIC DNA]</scope>
    <source>
        <strain evidence="2 3">SK9K4</strain>
    </source>
</reference>
<evidence type="ECO:0000256" key="1">
    <source>
        <dbReference type="HAMAP-Rule" id="MF_00122"/>
    </source>
</evidence>
<accession>A0A100YXG2</accession>
<dbReference type="GO" id="GO:0006450">
    <property type="term" value="P:regulation of translational fidelity"/>
    <property type="evidence" value="ECO:0007669"/>
    <property type="project" value="InterPro"/>
</dbReference>
<dbReference type="Pfam" id="PF02686">
    <property type="entry name" value="GatC"/>
    <property type="match status" value="1"/>
</dbReference>
<comment type="catalytic activity">
    <reaction evidence="1">
        <text>L-glutamyl-tRNA(Gln) + L-glutamine + ATP + H2O = L-glutaminyl-tRNA(Gln) + L-glutamate + ADP + phosphate + H(+)</text>
        <dbReference type="Rhea" id="RHEA:17521"/>
        <dbReference type="Rhea" id="RHEA-COMP:9681"/>
        <dbReference type="Rhea" id="RHEA-COMP:9684"/>
        <dbReference type="ChEBI" id="CHEBI:15377"/>
        <dbReference type="ChEBI" id="CHEBI:15378"/>
        <dbReference type="ChEBI" id="CHEBI:29985"/>
        <dbReference type="ChEBI" id="CHEBI:30616"/>
        <dbReference type="ChEBI" id="CHEBI:43474"/>
        <dbReference type="ChEBI" id="CHEBI:58359"/>
        <dbReference type="ChEBI" id="CHEBI:78520"/>
        <dbReference type="ChEBI" id="CHEBI:78521"/>
        <dbReference type="ChEBI" id="CHEBI:456216"/>
    </reaction>
</comment>
<keyword evidence="3" id="KW-1185">Reference proteome</keyword>
<dbReference type="STRING" id="1299998.AUL39_04070"/>
<comment type="subunit">
    <text evidence="1">Heterotrimer of A, B and C subunits.</text>
</comment>
<comment type="function">
    <text evidence="1">Allows the formation of correctly charged Asn-tRNA(Asn) or Gln-tRNA(Gln) through the transamidation of misacylated Asp-tRNA(Asn) or Glu-tRNA(Gln) in organisms which lack either or both of asparaginyl-tRNA or glutaminyl-tRNA synthetases. The reaction takes place in the presence of glutamine and ATP through an activated phospho-Asp-tRNA(Asn) or phospho-Glu-tRNA(Gln).</text>
</comment>
<keyword evidence="1" id="KW-0648">Protein biosynthesis</keyword>
<dbReference type="GO" id="GO:0005524">
    <property type="term" value="F:ATP binding"/>
    <property type="evidence" value="ECO:0007669"/>
    <property type="project" value="UniProtKB-KW"/>
</dbReference>
<name>A0A100YXG2_TRASO</name>
<comment type="similarity">
    <text evidence="1">Belongs to the GatC family.</text>
</comment>
<keyword evidence="1" id="KW-0547">Nucleotide-binding</keyword>
<keyword evidence="1" id="KW-0067">ATP-binding</keyword>
<dbReference type="SUPFAM" id="SSF141000">
    <property type="entry name" value="Glu-tRNAGln amidotransferase C subunit"/>
    <property type="match status" value="1"/>
</dbReference>
<dbReference type="RefSeq" id="WP_059053842.1">
    <property type="nucleotide sequence ID" value="NZ_LOJF01000001.1"/>
</dbReference>
<dbReference type="GO" id="GO:0006412">
    <property type="term" value="P:translation"/>
    <property type="evidence" value="ECO:0007669"/>
    <property type="project" value="UniProtKB-UniRule"/>
</dbReference>
<proteinExistence type="inferred from homology"/>
<dbReference type="GO" id="GO:0050567">
    <property type="term" value="F:glutaminyl-tRNA synthase (glutamine-hydrolyzing) activity"/>
    <property type="evidence" value="ECO:0007669"/>
    <property type="project" value="UniProtKB-UniRule"/>
</dbReference>
<dbReference type="EMBL" id="LOJF01000001">
    <property type="protein sequence ID" value="KUH59491.1"/>
    <property type="molecule type" value="Genomic_DNA"/>
</dbReference>
<dbReference type="GO" id="GO:0050566">
    <property type="term" value="F:asparaginyl-tRNA synthase (glutamine-hydrolyzing) activity"/>
    <property type="evidence" value="ECO:0007669"/>
    <property type="project" value="RHEA"/>
</dbReference>
<dbReference type="NCBIfam" id="TIGR00135">
    <property type="entry name" value="gatC"/>
    <property type="match status" value="1"/>
</dbReference>
<comment type="catalytic activity">
    <reaction evidence="1">
        <text>L-aspartyl-tRNA(Asn) + L-glutamine + ATP + H2O = L-asparaginyl-tRNA(Asn) + L-glutamate + ADP + phosphate + 2 H(+)</text>
        <dbReference type="Rhea" id="RHEA:14513"/>
        <dbReference type="Rhea" id="RHEA-COMP:9674"/>
        <dbReference type="Rhea" id="RHEA-COMP:9677"/>
        <dbReference type="ChEBI" id="CHEBI:15377"/>
        <dbReference type="ChEBI" id="CHEBI:15378"/>
        <dbReference type="ChEBI" id="CHEBI:29985"/>
        <dbReference type="ChEBI" id="CHEBI:30616"/>
        <dbReference type="ChEBI" id="CHEBI:43474"/>
        <dbReference type="ChEBI" id="CHEBI:58359"/>
        <dbReference type="ChEBI" id="CHEBI:78515"/>
        <dbReference type="ChEBI" id="CHEBI:78516"/>
        <dbReference type="ChEBI" id="CHEBI:456216"/>
    </reaction>
</comment>
<dbReference type="OrthoDB" id="5295223at2"/>
<protein>
    <recommendedName>
        <fullName evidence="1">Aspartyl/glutamyl-tRNA(Asn/Gln) amidotransferase subunit C</fullName>
        <shortName evidence="1">Asp/Glu-ADT subunit C</shortName>
        <ecNumber evidence="1">6.3.5.-</ecNumber>
    </recommendedName>
</protein>
<dbReference type="InterPro" id="IPR003837">
    <property type="entry name" value="GatC"/>
</dbReference>
<organism evidence="2 3">
    <name type="scientific">Tractidigestivibacter scatoligenes</name>
    <name type="common">Olsenella scatoligenes</name>
    <dbReference type="NCBI Taxonomy" id="1299998"/>
    <lineage>
        <taxon>Bacteria</taxon>
        <taxon>Bacillati</taxon>
        <taxon>Actinomycetota</taxon>
        <taxon>Coriobacteriia</taxon>
        <taxon>Coriobacteriales</taxon>
        <taxon>Atopobiaceae</taxon>
        <taxon>Tractidigestivibacter</taxon>
    </lineage>
</organism>
<evidence type="ECO:0000313" key="2">
    <source>
        <dbReference type="EMBL" id="KUH59491.1"/>
    </source>
</evidence>
<comment type="caution">
    <text evidence="2">The sequence shown here is derived from an EMBL/GenBank/DDBJ whole genome shotgun (WGS) entry which is preliminary data.</text>
</comment>
<dbReference type="InterPro" id="IPR036113">
    <property type="entry name" value="Asp/Glu-ADT_sf_sub_c"/>
</dbReference>
<gene>
    <name evidence="1" type="primary">gatC</name>
    <name evidence="2" type="ORF">AUL39_04070</name>
</gene>
<dbReference type="Gene3D" id="1.10.20.60">
    <property type="entry name" value="Glu-tRNAGln amidotransferase C subunit, N-terminal domain"/>
    <property type="match status" value="1"/>
</dbReference>
<dbReference type="Proteomes" id="UP000054078">
    <property type="component" value="Unassembled WGS sequence"/>
</dbReference>
<dbReference type="AlphaFoldDB" id="A0A100YXG2"/>
<keyword evidence="2" id="KW-0808">Transferase</keyword>
<dbReference type="HAMAP" id="MF_00122">
    <property type="entry name" value="GatC"/>
    <property type="match status" value="1"/>
</dbReference>